<evidence type="ECO:0000256" key="4">
    <source>
        <dbReference type="ARBA" id="ARBA00022723"/>
    </source>
</evidence>
<comment type="catalytic activity">
    <reaction evidence="8 10 11">
        <text>2-(2-carboxy-4-methylthiazol-5-yl)ethyl phosphate + 4-amino-2-methyl-5-(diphosphooxymethyl)pyrimidine + 2 H(+) = thiamine phosphate + CO2 + diphosphate</text>
        <dbReference type="Rhea" id="RHEA:47848"/>
        <dbReference type="ChEBI" id="CHEBI:15378"/>
        <dbReference type="ChEBI" id="CHEBI:16526"/>
        <dbReference type="ChEBI" id="CHEBI:33019"/>
        <dbReference type="ChEBI" id="CHEBI:37575"/>
        <dbReference type="ChEBI" id="CHEBI:57841"/>
        <dbReference type="ChEBI" id="CHEBI:62890"/>
        <dbReference type="EC" id="2.5.1.3"/>
    </reaction>
</comment>
<dbReference type="InterPro" id="IPR013785">
    <property type="entry name" value="Aldolase_TIM"/>
</dbReference>
<dbReference type="UniPathway" id="UPA00060">
    <property type="reaction ID" value="UER00141"/>
</dbReference>
<dbReference type="EMBL" id="CP001682">
    <property type="protein sequence ID" value="ACU94632.1"/>
    <property type="molecule type" value="Genomic_DNA"/>
</dbReference>
<dbReference type="InterPro" id="IPR034291">
    <property type="entry name" value="TMP_synthase"/>
</dbReference>
<dbReference type="Pfam" id="PF02581">
    <property type="entry name" value="TMP-TENI"/>
    <property type="match status" value="1"/>
</dbReference>
<reference evidence="14 15" key="1">
    <citation type="journal article" date="2009" name="Stand. Genomic Sci.">
        <title>Complete genome sequence of Cryptobacterium curtum type strain (12-3).</title>
        <authorList>
            <person name="Mavrommatis K."/>
            <person name="Pukall R."/>
            <person name="Rohde C."/>
            <person name="Chen F."/>
            <person name="Sims D."/>
            <person name="Brettin T."/>
            <person name="Kuske C."/>
            <person name="Detter J.C."/>
            <person name="Han C."/>
            <person name="Lapidus A."/>
            <person name="Copeland A."/>
            <person name="Glavina Del Rio T."/>
            <person name="Nolan M."/>
            <person name="Lucas S."/>
            <person name="Tice H."/>
            <person name="Cheng J.F."/>
            <person name="Bruce D."/>
            <person name="Goodwin L."/>
            <person name="Pitluck S."/>
            <person name="Ovchinnikova G."/>
            <person name="Pati A."/>
            <person name="Ivanova N."/>
            <person name="Chen A."/>
            <person name="Palaniappan K."/>
            <person name="Chain P."/>
            <person name="D'haeseleer P."/>
            <person name="Goker M."/>
            <person name="Bristow J."/>
            <person name="Eisen J.A."/>
            <person name="Markowitz V."/>
            <person name="Hugenholtz P."/>
            <person name="Rohde M."/>
            <person name="Klenk H.P."/>
            <person name="Kyrpides N.C."/>
        </authorList>
    </citation>
    <scope>NUCLEOTIDE SEQUENCE [LARGE SCALE GENOMIC DNA]</scope>
    <source>
        <strain evidence="15">ATCC 700683 / DSM 15641 / 12-3</strain>
    </source>
</reference>
<name>C7MNZ2_CRYCD</name>
<feature type="binding site" evidence="10">
    <location>
        <position position="155"/>
    </location>
    <ligand>
        <name>4-amino-2-methyl-5-(diphosphooxymethyl)pyrimidine</name>
        <dbReference type="ChEBI" id="CHEBI:57841"/>
    </ligand>
</feature>
<comment type="catalytic activity">
    <reaction evidence="7 10 11">
        <text>4-methyl-5-(2-phosphooxyethyl)-thiazole + 4-amino-2-methyl-5-(diphosphooxymethyl)pyrimidine + H(+) = thiamine phosphate + diphosphate</text>
        <dbReference type="Rhea" id="RHEA:22328"/>
        <dbReference type="ChEBI" id="CHEBI:15378"/>
        <dbReference type="ChEBI" id="CHEBI:33019"/>
        <dbReference type="ChEBI" id="CHEBI:37575"/>
        <dbReference type="ChEBI" id="CHEBI:57841"/>
        <dbReference type="ChEBI" id="CHEBI:58296"/>
        <dbReference type="EC" id="2.5.1.3"/>
    </reaction>
</comment>
<evidence type="ECO:0000256" key="12">
    <source>
        <dbReference type="RuleBase" id="RU004253"/>
    </source>
</evidence>
<dbReference type="KEGG" id="ccu:Ccur_09340"/>
<dbReference type="GO" id="GO:0009228">
    <property type="term" value="P:thiamine biosynthetic process"/>
    <property type="evidence" value="ECO:0007669"/>
    <property type="project" value="UniProtKB-KW"/>
</dbReference>
<keyword evidence="15" id="KW-1185">Reference proteome</keyword>
<keyword evidence="5 10" id="KW-0460">Magnesium</keyword>
<dbReference type="GO" id="GO:0005737">
    <property type="term" value="C:cytoplasm"/>
    <property type="evidence" value="ECO:0007669"/>
    <property type="project" value="TreeGrafter"/>
</dbReference>
<comment type="function">
    <text evidence="1 10">Condenses 4-methyl-5-(beta-hydroxyethyl)thiazole monophosphate (THZ-P) and 2-methyl-4-amino-5-hydroxymethyl pyrimidine pyrophosphate (HMP-PP) to form thiamine monophosphate (TMP).</text>
</comment>
<accession>C7MNZ2</accession>
<organism evidence="14 15">
    <name type="scientific">Cryptobacterium curtum (strain ATCC 700683 / DSM 15641 / CCUG 43107 / 12-3)</name>
    <dbReference type="NCBI Taxonomy" id="469378"/>
    <lineage>
        <taxon>Bacteria</taxon>
        <taxon>Bacillati</taxon>
        <taxon>Actinomycetota</taxon>
        <taxon>Coriobacteriia</taxon>
        <taxon>Eggerthellales</taxon>
        <taxon>Eggerthellaceae</taxon>
        <taxon>Cryptobacterium</taxon>
    </lineage>
</organism>
<dbReference type="eggNOG" id="COG0352">
    <property type="taxonomic scope" value="Bacteria"/>
</dbReference>
<dbReference type="NCBIfam" id="TIGR00693">
    <property type="entry name" value="thiE"/>
    <property type="match status" value="1"/>
</dbReference>
<dbReference type="Gene3D" id="3.20.20.70">
    <property type="entry name" value="Aldolase class I"/>
    <property type="match status" value="1"/>
</dbReference>
<evidence type="ECO:0000313" key="15">
    <source>
        <dbReference type="Proteomes" id="UP000000954"/>
    </source>
</evidence>
<evidence type="ECO:0000256" key="1">
    <source>
        <dbReference type="ARBA" id="ARBA00003814"/>
    </source>
</evidence>
<proteinExistence type="inferred from homology"/>
<keyword evidence="6 10" id="KW-0784">Thiamine biosynthesis</keyword>
<dbReference type="InterPro" id="IPR022998">
    <property type="entry name" value="ThiamineP_synth_TenI"/>
</dbReference>
<feature type="binding site" evidence="10">
    <location>
        <position position="87"/>
    </location>
    <ligand>
        <name>4-amino-2-methyl-5-(diphosphooxymethyl)pyrimidine</name>
        <dbReference type="ChEBI" id="CHEBI:57841"/>
    </ligand>
</feature>
<evidence type="ECO:0000256" key="5">
    <source>
        <dbReference type="ARBA" id="ARBA00022842"/>
    </source>
</evidence>
<feature type="binding site" evidence="10">
    <location>
        <position position="182"/>
    </location>
    <ligand>
        <name>2-[(2R,5Z)-2-carboxy-4-methylthiazol-5(2H)-ylidene]ethyl phosphate</name>
        <dbReference type="ChEBI" id="CHEBI:62899"/>
    </ligand>
</feature>
<comment type="similarity">
    <text evidence="10 11">Belongs to the thiamine-phosphate synthase family.</text>
</comment>
<evidence type="ECO:0000256" key="10">
    <source>
        <dbReference type="HAMAP-Rule" id="MF_00097"/>
    </source>
</evidence>
<keyword evidence="3 10" id="KW-0808">Transferase</keyword>
<feature type="binding site" evidence="10">
    <location>
        <begin position="202"/>
        <end position="203"/>
    </location>
    <ligand>
        <name>2-[(2R,5Z)-2-carboxy-4-methylthiazol-5(2H)-ylidene]ethyl phosphate</name>
        <dbReference type="ChEBI" id="CHEBI:62899"/>
    </ligand>
</feature>
<feature type="domain" description="Thiamine phosphate synthase/TenI" evidence="13">
    <location>
        <begin position="25"/>
        <end position="205"/>
    </location>
</feature>
<gene>
    <name evidence="10" type="primary">thiE</name>
    <name evidence="14" type="ordered locus">Ccur_09340</name>
</gene>
<dbReference type="CDD" id="cd00564">
    <property type="entry name" value="TMP_TenI"/>
    <property type="match status" value="1"/>
</dbReference>
<dbReference type="RefSeq" id="WP_012803318.1">
    <property type="nucleotide sequence ID" value="NC_013170.1"/>
</dbReference>
<dbReference type="PANTHER" id="PTHR20857:SF15">
    <property type="entry name" value="THIAMINE-PHOSPHATE SYNTHASE"/>
    <property type="match status" value="1"/>
</dbReference>
<evidence type="ECO:0000256" key="2">
    <source>
        <dbReference type="ARBA" id="ARBA00005165"/>
    </source>
</evidence>
<comment type="pathway">
    <text evidence="2 10 12">Cofactor biosynthesis; thiamine diphosphate biosynthesis; thiamine phosphate from 4-amino-2-methyl-5-diphosphomethylpyrimidine and 4-methyl-5-(2-phosphoethyl)-thiazole: step 1/1.</text>
</comment>
<dbReference type="EC" id="2.5.1.3" evidence="10"/>
<keyword evidence="4 10" id="KW-0479">Metal-binding</keyword>
<feature type="binding site" evidence="10">
    <location>
        <begin position="152"/>
        <end position="154"/>
    </location>
    <ligand>
        <name>2-[(2R,5Z)-2-carboxy-4-methylthiazol-5(2H)-ylidene]ethyl phosphate</name>
        <dbReference type="ChEBI" id="CHEBI:62899"/>
    </ligand>
</feature>
<evidence type="ECO:0000313" key="14">
    <source>
        <dbReference type="EMBL" id="ACU94632.1"/>
    </source>
</evidence>
<feature type="binding site" evidence="10">
    <location>
        <position position="88"/>
    </location>
    <ligand>
        <name>Mg(2+)</name>
        <dbReference type="ChEBI" id="CHEBI:18420"/>
    </ligand>
</feature>
<feature type="binding site" evidence="10">
    <location>
        <position position="126"/>
    </location>
    <ligand>
        <name>4-amino-2-methyl-5-(diphosphooxymethyl)pyrimidine</name>
        <dbReference type="ChEBI" id="CHEBI:57841"/>
    </ligand>
</feature>
<protein>
    <recommendedName>
        <fullName evidence="10">Thiamine-phosphate synthase</fullName>
        <shortName evidence="10">TP synthase</shortName>
        <shortName evidence="10">TPS</shortName>
        <ecNumber evidence="10">2.5.1.3</ecNumber>
    </recommendedName>
    <alternativeName>
        <fullName evidence="10">Thiamine-phosphate pyrophosphorylase</fullName>
        <shortName evidence="10">TMP pyrophosphorylase</shortName>
        <shortName evidence="10">TMP-PPase</shortName>
    </alternativeName>
</protein>
<evidence type="ECO:0000259" key="13">
    <source>
        <dbReference type="Pfam" id="PF02581"/>
    </source>
</evidence>
<dbReference type="STRING" id="469378.Ccur_09340"/>
<dbReference type="FunFam" id="3.20.20.70:FF:000096">
    <property type="entry name" value="Thiamine-phosphate synthase"/>
    <property type="match status" value="1"/>
</dbReference>
<dbReference type="HAMAP" id="MF_00097">
    <property type="entry name" value="TMP_synthase"/>
    <property type="match status" value="1"/>
</dbReference>
<evidence type="ECO:0000256" key="11">
    <source>
        <dbReference type="RuleBase" id="RU003826"/>
    </source>
</evidence>
<feature type="binding site" evidence="10">
    <location>
        <begin position="55"/>
        <end position="59"/>
    </location>
    <ligand>
        <name>4-amino-2-methyl-5-(diphosphooxymethyl)pyrimidine</name>
        <dbReference type="ChEBI" id="CHEBI:57841"/>
    </ligand>
</feature>
<comment type="catalytic activity">
    <reaction evidence="9 10 11">
        <text>2-[(2R,5Z)-2-carboxy-4-methylthiazol-5(2H)-ylidene]ethyl phosphate + 4-amino-2-methyl-5-(diphosphooxymethyl)pyrimidine + 2 H(+) = thiamine phosphate + CO2 + diphosphate</text>
        <dbReference type="Rhea" id="RHEA:47844"/>
        <dbReference type="ChEBI" id="CHEBI:15378"/>
        <dbReference type="ChEBI" id="CHEBI:16526"/>
        <dbReference type="ChEBI" id="CHEBI:33019"/>
        <dbReference type="ChEBI" id="CHEBI:37575"/>
        <dbReference type="ChEBI" id="CHEBI:57841"/>
        <dbReference type="ChEBI" id="CHEBI:62899"/>
        <dbReference type="EC" id="2.5.1.3"/>
    </reaction>
</comment>
<comment type="cofactor">
    <cofactor evidence="10">
        <name>Mg(2+)</name>
        <dbReference type="ChEBI" id="CHEBI:18420"/>
    </cofactor>
    <text evidence="10">Binds 1 Mg(2+) ion per subunit.</text>
</comment>
<dbReference type="InterPro" id="IPR036206">
    <property type="entry name" value="ThiamineP_synth_sf"/>
</dbReference>
<dbReference type="AlphaFoldDB" id="C7MNZ2"/>
<feature type="binding site" evidence="10">
    <location>
        <position position="107"/>
    </location>
    <ligand>
        <name>Mg(2+)</name>
        <dbReference type="ChEBI" id="CHEBI:18420"/>
    </ligand>
</feature>
<dbReference type="SUPFAM" id="SSF51391">
    <property type="entry name" value="Thiamin phosphate synthase"/>
    <property type="match status" value="1"/>
</dbReference>
<sequence length="231" mass="24274">MPDKELRAVISATPRQRFSSDDVLLYAVTDRSWLRGRTLESCVAAAIAGGATIIQLREKQASFDELVALAYSIKQICHDAGVLFVIDDNVQAAVAVDADGVHVGQDDSSCVQARKMLGPDKIVGVSAQTIAQARAAEAASADYLGVGALMPTATKPDAVEVTREELYDICHAVSIPVVGIGGLNEQTIPRLAGSGACGAAVVSAIFAAHDCKAAARQLRTTCNQVFHAQQR</sequence>
<dbReference type="GO" id="GO:0000287">
    <property type="term" value="F:magnesium ion binding"/>
    <property type="evidence" value="ECO:0007669"/>
    <property type="project" value="UniProtKB-UniRule"/>
</dbReference>
<dbReference type="PANTHER" id="PTHR20857">
    <property type="entry name" value="THIAMINE-PHOSPHATE PYROPHOSPHORYLASE"/>
    <property type="match status" value="1"/>
</dbReference>
<dbReference type="GO" id="GO:0004789">
    <property type="term" value="F:thiamine-phosphate diphosphorylase activity"/>
    <property type="evidence" value="ECO:0007669"/>
    <property type="project" value="UniProtKB-UniRule"/>
</dbReference>
<dbReference type="GO" id="GO:0009229">
    <property type="term" value="P:thiamine diphosphate biosynthetic process"/>
    <property type="evidence" value="ECO:0007669"/>
    <property type="project" value="UniProtKB-UniRule"/>
</dbReference>
<dbReference type="Proteomes" id="UP000000954">
    <property type="component" value="Chromosome"/>
</dbReference>
<dbReference type="HOGENOM" id="CLU_018272_3_2_11"/>
<evidence type="ECO:0000256" key="9">
    <source>
        <dbReference type="ARBA" id="ARBA00047883"/>
    </source>
</evidence>
<evidence type="ECO:0000256" key="7">
    <source>
        <dbReference type="ARBA" id="ARBA00047334"/>
    </source>
</evidence>
<evidence type="ECO:0000256" key="3">
    <source>
        <dbReference type="ARBA" id="ARBA00022679"/>
    </source>
</evidence>
<evidence type="ECO:0000256" key="6">
    <source>
        <dbReference type="ARBA" id="ARBA00022977"/>
    </source>
</evidence>
<evidence type="ECO:0000256" key="8">
    <source>
        <dbReference type="ARBA" id="ARBA00047851"/>
    </source>
</evidence>